<evidence type="ECO:0000313" key="4">
    <source>
        <dbReference type="Proteomes" id="UP000298030"/>
    </source>
</evidence>
<accession>A0A4Y7TJA2</accession>
<feature type="transmembrane region" description="Helical" evidence="1">
    <location>
        <begin position="90"/>
        <end position="108"/>
    </location>
</feature>
<dbReference type="STRING" id="71717.A0A4Y7TJA2"/>
<keyword evidence="1" id="KW-1133">Transmembrane helix</keyword>
<name>A0A4Y7TJA2_COPMI</name>
<feature type="domain" description="DUF6534" evidence="2">
    <location>
        <begin position="167"/>
        <end position="252"/>
    </location>
</feature>
<dbReference type="PANTHER" id="PTHR40465">
    <property type="entry name" value="CHROMOSOME 1, WHOLE GENOME SHOTGUN SEQUENCE"/>
    <property type="match status" value="1"/>
</dbReference>
<keyword evidence="4" id="KW-1185">Reference proteome</keyword>
<dbReference type="PANTHER" id="PTHR40465:SF1">
    <property type="entry name" value="DUF6534 DOMAIN-CONTAINING PROTEIN"/>
    <property type="match status" value="1"/>
</dbReference>
<feature type="transmembrane region" description="Helical" evidence="1">
    <location>
        <begin position="51"/>
        <end position="70"/>
    </location>
</feature>
<keyword evidence="1" id="KW-0812">Transmembrane</keyword>
<proteinExistence type="predicted"/>
<dbReference type="Proteomes" id="UP000298030">
    <property type="component" value="Unassembled WGS sequence"/>
</dbReference>
<dbReference type="AlphaFoldDB" id="A0A4Y7TJA2"/>
<feature type="transmembrane region" description="Helical" evidence="1">
    <location>
        <begin position="161"/>
        <end position="181"/>
    </location>
</feature>
<dbReference type="EMBL" id="QPFP01000010">
    <property type="protein sequence ID" value="TEB34064.1"/>
    <property type="molecule type" value="Genomic_DNA"/>
</dbReference>
<evidence type="ECO:0000259" key="2">
    <source>
        <dbReference type="Pfam" id="PF20152"/>
    </source>
</evidence>
<feature type="transmembrane region" description="Helical" evidence="1">
    <location>
        <begin position="202"/>
        <end position="223"/>
    </location>
</feature>
<dbReference type="OrthoDB" id="2562493at2759"/>
<sequence length="340" mass="37970">MGAFDTSLGALLIGAFHEASVNTYLYGLSTFQYGSYWNTEFNDPLWMKLSVVLLFCIDTAHSAAVCYLAWAHMVANYANPSYLNKLLWPLPASMIVISILAFGVQNFLAMRIYRLVGYKWLLYIFAVWSTATMVFGFIYGAKIALLEKLSDILTLRKPLTIWLSLEVALDSTISAVLFTALQRSRTGFRRSDAVLNRLTRSAIQSGVFTSVLAILALVCFSALSDTLFYVTFGIPCARAYTISLMDTLLCRKELRVIMNSDHTKDGFGVTTIPDIFARQVPSPSGTWQMHIRKEVQTEVRYETQGSRTRTSESLPEDLIAKPPPLVVEGMYNSHSGISRG</sequence>
<keyword evidence="1" id="KW-0472">Membrane</keyword>
<reference evidence="3 4" key="1">
    <citation type="journal article" date="2019" name="Nat. Ecol. Evol.">
        <title>Megaphylogeny resolves global patterns of mushroom evolution.</title>
        <authorList>
            <person name="Varga T."/>
            <person name="Krizsan K."/>
            <person name="Foldi C."/>
            <person name="Dima B."/>
            <person name="Sanchez-Garcia M."/>
            <person name="Sanchez-Ramirez S."/>
            <person name="Szollosi G.J."/>
            <person name="Szarkandi J.G."/>
            <person name="Papp V."/>
            <person name="Albert L."/>
            <person name="Andreopoulos W."/>
            <person name="Angelini C."/>
            <person name="Antonin V."/>
            <person name="Barry K.W."/>
            <person name="Bougher N.L."/>
            <person name="Buchanan P."/>
            <person name="Buyck B."/>
            <person name="Bense V."/>
            <person name="Catcheside P."/>
            <person name="Chovatia M."/>
            <person name="Cooper J."/>
            <person name="Damon W."/>
            <person name="Desjardin D."/>
            <person name="Finy P."/>
            <person name="Geml J."/>
            <person name="Haridas S."/>
            <person name="Hughes K."/>
            <person name="Justo A."/>
            <person name="Karasinski D."/>
            <person name="Kautmanova I."/>
            <person name="Kiss B."/>
            <person name="Kocsube S."/>
            <person name="Kotiranta H."/>
            <person name="LaButti K.M."/>
            <person name="Lechner B.E."/>
            <person name="Liimatainen K."/>
            <person name="Lipzen A."/>
            <person name="Lukacs Z."/>
            <person name="Mihaltcheva S."/>
            <person name="Morgado L.N."/>
            <person name="Niskanen T."/>
            <person name="Noordeloos M.E."/>
            <person name="Ohm R.A."/>
            <person name="Ortiz-Santana B."/>
            <person name="Ovrebo C."/>
            <person name="Racz N."/>
            <person name="Riley R."/>
            <person name="Savchenko A."/>
            <person name="Shiryaev A."/>
            <person name="Soop K."/>
            <person name="Spirin V."/>
            <person name="Szebenyi C."/>
            <person name="Tomsovsky M."/>
            <person name="Tulloss R.E."/>
            <person name="Uehling J."/>
            <person name="Grigoriev I.V."/>
            <person name="Vagvolgyi C."/>
            <person name="Papp T."/>
            <person name="Martin F.M."/>
            <person name="Miettinen O."/>
            <person name="Hibbett D.S."/>
            <person name="Nagy L.G."/>
        </authorList>
    </citation>
    <scope>NUCLEOTIDE SEQUENCE [LARGE SCALE GENOMIC DNA]</scope>
    <source>
        <strain evidence="3 4">FP101781</strain>
    </source>
</reference>
<comment type="caution">
    <text evidence="3">The sequence shown here is derived from an EMBL/GenBank/DDBJ whole genome shotgun (WGS) entry which is preliminary data.</text>
</comment>
<feature type="transmembrane region" description="Helical" evidence="1">
    <location>
        <begin position="120"/>
        <end position="141"/>
    </location>
</feature>
<organism evidence="3 4">
    <name type="scientific">Coprinellus micaceus</name>
    <name type="common">Glistening ink-cap mushroom</name>
    <name type="synonym">Coprinus micaceus</name>
    <dbReference type="NCBI Taxonomy" id="71717"/>
    <lineage>
        <taxon>Eukaryota</taxon>
        <taxon>Fungi</taxon>
        <taxon>Dikarya</taxon>
        <taxon>Basidiomycota</taxon>
        <taxon>Agaricomycotina</taxon>
        <taxon>Agaricomycetes</taxon>
        <taxon>Agaricomycetidae</taxon>
        <taxon>Agaricales</taxon>
        <taxon>Agaricineae</taxon>
        <taxon>Psathyrellaceae</taxon>
        <taxon>Coprinellus</taxon>
    </lineage>
</organism>
<evidence type="ECO:0000313" key="3">
    <source>
        <dbReference type="EMBL" id="TEB34064.1"/>
    </source>
</evidence>
<evidence type="ECO:0000256" key="1">
    <source>
        <dbReference type="SAM" id="Phobius"/>
    </source>
</evidence>
<dbReference type="InterPro" id="IPR045339">
    <property type="entry name" value="DUF6534"/>
</dbReference>
<dbReference type="Pfam" id="PF20152">
    <property type="entry name" value="DUF6534"/>
    <property type="match status" value="1"/>
</dbReference>
<gene>
    <name evidence="3" type="ORF">FA13DRAFT_63197</name>
</gene>
<protein>
    <recommendedName>
        <fullName evidence="2">DUF6534 domain-containing protein</fullName>
    </recommendedName>
</protein>